<dbReference type="InterPro" id="IPR023457">
    <property type="entry name" value="Met-tRNA_synth_2"/>
</dbReference>
<dbReference type="EC" id="6.1.1.10" evidence="2"/>
<name>A0A7X9HTU4_UNCKA</name>
<dbReference type="NCBIfam" id="TIGR00398">
    <property type="entry name" value="metG"/>
    <property type="match status" value="1"/>
</dbReference>
<dbReference type="GO" id="GO:0004825">
    <property type="term" value="F:methionine-tRNA ligase activity"/>
    <property type="evidence" value="ECO:0007669"/>
    <property type="project" value="UniProtKB-EC"/>
</dbReference>
<dbReference type="FunFam" id="2.170.220.10:FF:000003">
    <property type="entry name" value="Methionine--tRNA ligase"/>
    <property type="match status" value="1"/>
</dbReference>
<dbReference type="InterPro" id="IPR014758">
    <property type="entry name" value="Met-tRNA_synth"/>
</dbReference>
<evidence type="ECO:0000256" key="5">
    <source>
        <dbReference type="ARBA" id="ARBA00022741"/>
    </source>
</evidence>
<dbReference type="GO" id="GO:0006431">
    <property type="term" value="P:methionyl-tRNA aminoacylation"/>
    <property type="evidence" value="ECO:0007669"/>
    <property type="project" value="InterPro"/>
</dbReference>
<evidence type="ECO:0000313" key="13">
    <source>
        <dbReference type="Proteomes" id="UP000590542"/>
    </source>
</evidence>
<evidence type="ECO:0000256" key="9">
    <source>
        <dbReference type="ARBA" id="ARBA00030904"/>
    </source>
</evidence>
<proteinExistence type="inferred from homology"/>
<evidence type="ECO:0000256" key="2">
    <source>
        <dbReference type="ARBA" id="ARBA00012838"/>
    </source>
</evidence>
<protein>
    <recommendedName>
        <fullName evidence="3">Methionine--tRNA ligase</fullName>
        <ecNumber evidence="2">6.1.1.10</ecNumber>
    </recommendedName>
    <alternativeName>
        <fullName evidence="9">Methionyl-tRNA synthetase</fullName>
    </alternativeName>
</protein>
<evidence type="ECO:0000256" key="6">
    <source>
        <dbReference type="ARBA" id="ARBA00022840"/>
    </source>
</evidence>
<dbReference type="AlphaFoldDB" id="A0A7X9HTU4"/>
<dbReference type="PANTHER" id="PTHR43326">
    <property type="entry name" value="METHIONYL-TRNA SYNTHETASE"/>
    <property type="match status" value="1"/>
</dbReference>
<comment type="function">
    <text evidence="1">Is required not only for elongation of protein synthesis but also for the initiation of all mRNA translation through initiator tRNA(fMet) aminoacylation.</text>
</comment>
<dbReference type="Gene3D" id="3.40.50.620">
    <property type="entry name" value="HUPs"/>
    <property type="match status" value="1"/>
</dbReference>
<dbReference type="InterPro" id="IPR009080">
    <property type="entry name" value="tRNAsynth_Ia_anticodon-bd"/>
</dbReference>
<keyword evidence="7 10" id="KW-0648">Protein biosynthesis</keyword>
<dbReference type="SUPFAM" id="SSF52374">
    <property type="entry name" value="Nucleotidylyl transferase"/>
    <property type="match status" value="1"/>
</dbReference>
<dbReference type="GO" id="GO:0005524">
    <property type="term" value="F:ATP binding"/>
    <property type="evidence" value="ECO:0007669"/>
    <property type="project" value="UniProtKB-KW"/>
</dbReference>
<dbReference type="SUPFAM" id="SSF47323">
    <property type="entry name" value="Anticodon-binding domain of a subclass of class I aminoacyl-tRNA synthetases"/>
    <property type="match status" value="1"/>
</dbReference>
<keyword evidence="5 10" id="KW-0547">Nucleotide-binding</keyword>
<sequence>MKKKILITTAIDYVNDVIHIGHAYQKILADCIARYQRLRRGENNVFFVTGTDEHGQKVFNVAKEKGIDVKQFVDEISKKDQEQQDSLNISYDRFIRTTDEDHKRIATEFFKKVYDAGYIYKGTYKGLYCEGCEEYKTEKELVDGRCTLHPNGEIQIVEEENYFFKFSEFRAFLKDLFDKNSDFVLPKQRFNDMYSLVDKVEDIPVTRRKEKLPWGIECPIDSNHVLWVWFDALVNYLTFGLQKNCWDSDTQIVHFLGKDNARMHALLWPSMLKAAGYEIPSNVYVNAFLSLNGKKISKSLGNVVSPKELVEKYGVDPVRYYFLRYGPIVEDSDFSEEHFKSVYNGDLANGLGNTVSRLFKLSDRAKMSFTVNKTYNDILRQELTQTLDLFRVDNALEIIWKRLSNLDKHINENEPWSIKDESKLKGVLGYEVGELLEVSILLSPFIPDISQNILDMFSKKVSAYPLFPRI</sequence>
<dbReference type="Gene3D" id="2.170.220.10">
    <property type="match status" value="1"/>
</dbReference>
<evidence type="ECO:0000313" key="12">
    <source>
        <dbReference type="EMBL" id="NMB91778.1"/>
    </source>
</evidence>
<evidence type="ECO:0000256" key="7">
    <source>
        <dbReference type="ARBA" id="ARBA00022917"/>
    </source>
</evidence>
<evidence type="ECO:0000256" key="3">
    <source>
        <dbReference type="ARBA" id="ARBA00018753"/>
    </source>
</evidence>
<gene>
    <name evidence="12" type="ORF">GYA37_02935</name>
</gene>
<comment type="caution">
    <text evidence="12">The sequence shown here is derived from an EMBL/GenBank/DDBJ whole genome shotgun (WGS) entry which is preliminary data.</text>
</comment>
<feature type="domain" description="Methionyl/Leucyl tRNA synthetase" evidence="11">
    <location>
        <begin position="139"/>
        <end position="358"/>
    </location>
</feature>
<dbReference type="EMBL" id="JAAZNV010000009">
    <property type="protein sequence ID" value="NMB91778.1"/>
    <property type="molecule type" value="Genomic_DNA"/>
</dbReference>
<accession>A0A7X9HTU4</accession>
<evidence type="ECO:0000256" key="4">
    <source>
        <dbReference type="ARBA" id="ARBA00022598"/>
    </source>
</evidence>
<evidence type="ECO:0000256" key="1">
    <source>
        <dbReference type="ARBA" id="ARBA00003314"/>
    </source>
</evidence>
<comment type="similarity">
    <text evidence="10">Belongs to the class-I aminoacyl-tRNA synthetase family.</text>
</comment>
<evidence type="ECO:0000256" key="8">
    <source>
        <dbReference type="ARBA" id="ARBA00023146"/>
    </source>
</evidence>
<dbReference type="InterPro" id="IPR015413">
    <property type="entry name" value="Methionyl/Leucyl_tRNA_Synth"/>
</dbReference>
<evidence type="ECO:0000256" key="10">
    <source>
        <dbReference type="RuleBase" id="RU363039"/>
    </source>
</evidence>
<dbReference type="InterPro" id="IPR033911">
    <property type="entry name" value="MetRS_core"/>
</dbReference>
<reference evidence="12 13" key="1">
    <citation type="journal article" date="2020" name="Biotechnol. Biofuels">
        <title>New insights from the biogas microbiome by comprehensive genome-resolved metagenomics of nearly 1600 species originating from multiple anaerobic digesters.</title>
        <authorList>
            <person name="Campanaro S."/>
            <person name="Treu L."/>
            <person name="Rodriguez-R L.M."/>
            <person name="Kovalovszki A."/>
            <person name="Ziels R.M."/>
            <person name="Maus I."/>
            <person name="Zhu X."/>
            <person name="Kougias P.G."/>
            <person name="Basile A."/>
            <person name="Luo G."/>
            <person name="Schluter A."/>
            <person name="Konstantinidis K.T."/>
            <person name="Angelidaki I."/>
        </authorList>
    </citation>
    <scope>NUCLEOTIDE SEQUENCE [LARGE SCALE GENOMIC DNA]</scope>
    <source>
        <strain evidence="12">AS27yjCOA_202</strain>
    </source>
</reference>
<evidence type="ECO:0000259" key="11">
    <source>
        <dbReference type="Pfam" id="PF09334"/>
    </source>
</evidence>
<keyword evidence="6 10" id="KW-0067">ATP-binding</keyword>
<dbReference type="CDD" id="cd00814">
    <property type="entry name" value="MetRS_core"/>
    <property type="match status" value="1"/>
</dbReference>
<dbReference type="PANTHER" id="PTHR43326:SF1">
    <property type="entry name" value="METHIONINE--TRNA LIGASE, MITOCHONDRIAL"/>
    <property type="match status" value="1"/>
</dbReference>
<dbReference type="Gene3D" id="1.10.730.10">
    <property type="entry name" value="Isoleucyl-tRNA Synthetase, Domain 1"/>
    <property type="match status" value="1"/>
</dbReference>
<dbReference type="Pfam" id="PF09334">
    <property type="entry name" value="tRNA-synt_1g"/>
    <property type="match status" value="1"/>
</dbReference>
<dbReference type="Proteomes" id="UP000590542">
    <property type="component" value="Unassembled WGS sequence"/>
</dbReference>
<dbReference type="InterPro" id="IPR014729">
    <property type="entry name" value="Rossmann-like_a/b/a_fold"/>
</dbReference>
<keyword evidence="8 10" id="KW-0030">Aminoacyl-tRNA synthetase</keyword>
<keyword evidence="4 10" id="KW-0436">Ligase</keyword>
<organism evidence="12 13">
    <name type="scientific">candidate division WWE3 bacterium</name>
    <dbReference type="NCBI Taxonomy" id="2053526"/>
    <lineage>
        <taxon>Bacteria</taxon>
        <taxon>Katanobacteria</taxon>
    </lineage>
</organism>
<dbReference type="PRINTS" id="PR01041">
    <property type="entry name" value="TRNASYNTHMET"/>
</dbReference>